<dbReference type="PANTHER" id="PTHR43227">
    <property type="entry name" value="BLL4140 PROTEIN"/>
    <property type="match status" value="1"/>
</dbReference>
<keyword evidence="5 7" id="KW-1133">Transmembrane helix</keyword>
<dbReference type="Proteomes" id="UP000306192">
    <property type="component" value="Unassembled WGS sequence"/>
</dbReference>
<name>A0A4T2BSV8_9MICO</name>
<dbReference type="SUPFAM" id="SSF161098">
    <property type="entry name" value="MetI-like"/>
    <property type="match status" value="1"/>
</dbReference>
<reference evidence="9 10" key="1">
    <citation type="journal article" date="2019" name="Microorganisms">
        <title>Systematic Affiliation and Genome Analysis of Subtercola vilae DB165(T) with Particular Emphasis on Cold Adaptation of an Isolate from a High-Altitude Cold Volcano Lake.</title>
        <authorList>
            <person name="Villalobos A.S."/>
            <person name="Wiese J."/>
            <person name="Imhoff J.F."/>
            <person name="Dorador C."/>
            <person name="Keller A."/>
            <person name="Hentschel U."/>
        </authorList>
    </citation>
    <scope>NUCLEOTIDE SEQUENCE [LARGE SCALE GENOMIC DNA]</scope>
    <source>
        <strain evidence="9 10">DB165</strain>
    </source>
</reference>
<evidence type="ECO:0000313" key="9">
    <source>
        <dbReference type="EMBL" id="TIH34843.1"/>
    </source>
</evidence>
<evidence type="ECO:0000256" key="7">
    <source>
        <dbReference type="RuleBase" id="RU363032"/>
    </source>
</evidence>
<dbReference type="PANTHER" id="PTHR43227:SF8">
    <property type="entry name" value="DIACETYLCHITOBIOSE UPTAKE SYSTEM PERMEASE PROTEIN DASB"/>
    <property type="match status" value="1"/>
</dbReference>
<sequence>MPRKRRSHDRSGIAFISPGMLMLGLFMLVPTVYAIWSSLYSTRLIGGRSFSGLDNYLTVFQSAEFWSGVLRVLVFGAIQVPLTLALAFAFAALFDAGVIRGSKFFRTVFFMPFAVPGVVASVMWSFLLLPQFGPYAEILSGLGLKGVNFFSSGMIVPTIMLIVIWEWTGYNMTILFTSLKSIPREVSEAAIMEGASLWTIVTKIKLPMVMPTIVMLAFLNSVGALQLFTEPSILAAFQPQAVSFGFTPSLFVYNTAVGSGQYELGAAAAVILALIIGAISVGGFLVRRRNGEFR</sequence>
<dbReference type="Pfam" id="PF00528">
    <property type="entry name" value="BPD_transp_1"/>
    <property type="match status" value="1"/>
</dbReference>
<evidence type="ECO:0000259" key="8">
    <source>
        <dbReference type="PROSITE" id="PS50928"/>
    </source>
</evidence>
<comment type="caution">
    <text evidence="9">The sequence shown here is derived from an EMBL/GenBank/DDBJ whole genome shotgun (WGS) entry which is preliminary data.</text>
</comment>
<proteinExistence type="inferred from homology"/>
<keyword evidence="3" id="KW-1003">Cell membrane</keyword>
<dbReference type="InterPro" id="IPR000515">
    <property type="entry name" value="MetI-like"/>
</dbReference>
<dbReference type="InterPro" id="IPR035906">
    <property type="entry name" value="MetI-like_sf"/>
</dbReference>
<feature type="transmembrane region" description="Helical" evidence="7">
    <location>
        <begin position="108"/>
        <end position="129"/>
    </location>
</feature>
<dbReference type="CDD" id="cd06261">
    <property type="entry name" value="TM_PBP2"/>
    <property type="match status" value="1"/>
</dbReference>
<evidence type="ECO:0000256" key="5">
    <source>
        <dbReference type="ARBA" id="ARBA00022989"/>
    </source>
</evidence>
<gene>
    <name evidence="9" type="ORF">D4765_12130</name>
</gene>
<dbReference type="PROSITE" id="PS50928">
    <property type="entry name" value="ABC_TM1"/>
    <property type="match status" value="1"/>
</dbReference>
<evidence type="ECO:0000256" key="2">
    <source>
        <dbReference type="ARBA" id="ARBA00022448"/>
    </source>
</evidence>
<feature type="transmembrane region" description="Helical" evidence="7">
    <location>
        <begin position="72"/>
        <end position="96"/>
    </location>
</feature>
<comment type="similarity">
    <text evidence="7">Belongs to the binding-protein-dependent transport system permease family.</text>
</comment>
<dbReference type="GO" id="GO:0055085">
    <property type="term" value="P:transmembrane transport"/>
    <property type="evidence" value="ECO:0007669"/>
    <property type="project" value="InterPro"/>
</dbReference>
<feature type="transmembrane region" description="Helical" evidence="7">
    <location>
        <begin position="208"/>
        <end position="228"/>
    </location>
</feature>
<evidence type="ECO:0000256" key="6">
    <source>
        <dbReference type="ARBA" id="ARBA00023136"/>
    </source>
</evidence>
<dbReference type="InterPro" id="IPR050809">
    <property type="entry name" value="UgpAE/MalFG_permease"/>
</dbReference>
<dbReference type="EMBL" id="QYRT01000023">
    <property type="protein sequence ID" value="TIH34843.1"/>
    <property type="molecule type" value="Genomic_DNA"/>
</dbReference>
<comment type="subcellular location">
    <subcellularLocation>
        <location evidence="1 7">Cell membrane</location>
        <topology evidence="1 7">Multi-pass membrane protein</topology>
    </subcellularLocation>
</comment>
<dbReference type="OrthoDB" id="3210259at2"/>
<protein>
    <submittedName>
        <fullName evidence="9">Sugar ABC transporter permease</fullName>
    </submittedName>
</protein>
<feature type="transmembrane region" description="Helical" evidence="7">
    <location>
        <begin position="264"/>
        <end position="286"/>
    </location>
</feature>
<feature type="domain" description="ABC transmembrane type-1" evidence="8">
    <location>
        <begin position="69"/>
        <end position="283"/>
    </location>
</feature>
<accession>A0A4T2BSV8</accession>
<dbReference type="GO" id="GO:0005886">
    <property type="term" value="C:plasma membrane"/>
    <property type="evidence" value="ECO:0007669"/>
    <property type="project" value="UniProtKB-SubCell"/>
</dbReference>
<evidence type="ECO:0000256" key="3">
    <source>
        <dbReference type="ARBA" id="ARBA00022475"/>
    </source>
</evidence>
<feature type="transmembrane region" description="Helical" evidence="7">
    <location>
        <begin position="12"/>
        <end position="36"/>
    </location>
</feature>
<keyword evidence="4 7" id="KW-0812">Transmembrane</keyword>
<keyword evidence="6 7" id="KW-0472">Membrane</keyword>
<keyword evidence="10" id="KW-1185">Reference proteome</keyword>
<organism evidence="9 10">
    <name type="scientific">Subtercola vilae</name>
    <dbReference type="NCBI Taxonomy" id="2056433"/>
    <lineage>
        <taxon>Bacteria</taxon>
        <taxon>Bacillati</taxon>
        <taxon>Actinomycetota</taxon>
        <taxon>Actinomycetes</taxon>
        <taxon>Micrococcales</taxon>
        <taxon>Microbacteriaceae</taxon>
        <taxon>Subtercola</taxon>
    </lineage>
</organism>
<feature type="transmembrane region" description="Helical" evidence="7">
    <location>
        <begin position="149"/>
        <end position="170"/>
    </location>
</feature>
<evidence type="ECO:0000313" key="10">
    <source>
        <dbReference type="Proteomes" id="UP000306192"/>
    </source>
</evidence>
<evidence type="ECO:0000256" key="1">
    <source>
        <dbReference type="ARBA" id="ARBA00004651"/>
    </source>
</evidence>
<dbReference type="Gene3D" id="1.10.3720.10">
    <property type="entry name" value="MetI-like"/>
    <property type="match status" value="1"/>
</dbReference>
<dbReference type="AlphaFoldDB" id="A0A4T2BSV8"/>
<keyword evidence="2 7" id="KW-0813">Transport</keyword>
<evidence type="ECO:0000256" key="4">
    <source>
        <dbReference type="ARBA" id="ARBA00022692"/>
    </source>
</evidence>